<keyword evidence="7 8" id="KW-0472">Membrane</keyword>
<protein>
    <submittedName>
        <fullName evidence="9">Rod shape-determining protein MreD</fullName>
    </submittedName>
</protein>
<keyword evidence="6 8" id="KW-1133">Transmembrane helix</keyword>
<dbReference type="PANTHER" id="PTHR37484">
    <property type="entry name" value="ROD SHAPE-DETERMINING PROTEIN MRED"/>
    <property type="match status" value="1"/>
</dbReference>
<comment type="similarity">
    <text evidence="2">Belongs to the MreD family.</text>
</comment>
<evidence type="ECO:0000256" key="1">
    <source>
        <dbReference type="ARBA" id="ARBA00004651"/>
    </source>
</evidence>
<keyword evidence="5" id="KW-0133">Cell shape</keyword>
<evidence type="ECO:0000256" key="6">
    <source>
        <dbReference type="ARBA" id="ARBA00022989"/>
    </source>
</evidence>
<feature type="transmembrane region" description="Helical" evidence="8">
    <location>
        <begin position="135"/>
        <end position="152"/>
    </location>
</feature>
<evidence type="ECO:0000256" key="5">
    <source>
        <dbReference type="ARBA" id="ARBA00022960"/>
    </source>
</evidence>
<accession>A0A8J7K1U2</accession>
<dbReference type="InterPro" id="IPR026034">
    <property type="entry name" value="MreD_proteobac"/>
</dbReference>
<evidence type="ECO:0000256" key="4">
    <source>
        <dbReference type="ARBA" id="ARBA00022692"/>
    </source>
</evidence>
<evidence type="ECO:0000256" key="8">
    <source>
        <dbReference type="SAM" id="Phobius"/>
    </source>
</evidence>
<keyword evidence="4 8" id="KW-0812">Transmembrane</keyword>
<keyword evidence="3" id="KW-1003">Cell membrane</keyword>
<comment type="subcellular location">
    <subcellularLocation>
        <location evidence="1">Cell membrane</location>
        <topology evidence="1">Multi-pass membrane protein</topology>
    </subcellularLocation>
</comment>
<dbReference type="PIRSF" id="PIRSF018472">
    <property type="entry name" value="MreD_proteobac"/>
    <property type="match status" value="1"/>
</dbReference>
<sequence length="168" mass="18764">MPISSQLLRPVSFGFILLTFLLAMLFNLAPWQAALQGLTPDFIALMLVYWALHQPKRIGVGWAFSLGLLMDVADGNYLGQHALAYSVIACLTLIRQRQFAIFPFWQQALITLFLLLLAQCIMLLVRLLFGDSFPGLGYFAGAPIAAILWTPLSNLMLMHQRKPVADDL</sequence>
<name>A0A8J7K1U2_9NEIS</name>
<dbReference type="AlphaFoldDB" id="A0A8J7K1U2"/>
<dbReference type="InterPro" id="IPR007227">
    <property type="entry name" value="Cell_shape_determining_MreD"/>
</dbReference>
<dbReference type="GO" id="GO:0008360">
    <property type="term" value="P:regulation of cell shape"/>
    <property type="evidence" value="ECO:0007669"/>
    <property type="project" value="UniProtKB-KW"/>
</dbReference>
<dbReference type="Pfam" id="PF04093">
    <property type="entry name" value="MreD"/>
    <property type="match status" value="1"/>
</dbReference>
<evidence type="ECO:0000256" key="7">
    <source>
        <dbReference type="ARBA" id="ARBA00023136"/>
    </source>
</evidence>
<gene>
    <name evidence="9" type="primary">mreD</name>
    <name evidence="9" type="ORF">INR99_07035</name>
</gene>
<comment type="caution">
    <text evidence="9">The sequence shown here is derived from an EMBL/GenBank/DDBJ whole genome shotgun (WGS) entry which is preliminary data.</text>
</comment>
<evidence type="ECO:0000256" key="3">
    <source>
        <dbReference type="ARBA" id="ARBA00022475"/>
    </source>
</evidence>
<dbReference type="RefSeq" id="WP_194115618.1">
    <property type="nucleotide sequence ID" value="NZ_JADFUA010000003.1"/>
</dbReference>
<feature type="transmembrane region" description="Helical" evidence="8">
    <location>
        <begin position="7"/>
        <end position="27"/>
    </location>
</feature>
<keyword evidence="10" id="KW-1185">Reference proteome</keyword>
<reference evidence="9 10" key="1">
    <citation type="submission" date="2020-10" db="EMBL/GenBank/DDBJ databases">
        <title>The genome sequence of Chitinilyticum litopenaei 4Y14.</title>
        <authorList>
            <person name="Liu Y."/>
        </authorList>
    </citation>
    <scope>NUCLEOTIDE SEQUENCE [LARGE SCALE GENOMIC DNA]</scope>
    <source>
        <strain evidence="9 10">4Y14</strain>
    </source>
</reference>
<dbReference type="Proteomes" id="UP000604481">
    <property type="component" value="Unassembled WGS sequence"/>
</dbReference>
<dbReference type="GO" id="GO:0005886">
    <property type="term" value="C:plasma membrane"/>
    <property type="evidence" value="ECO:0007669"/>
    <property type="project" value="UniProtKB-SubCell"/>
</dbReference>
<feature type="transmembrane region" description="Helical" evidence="8">
    <location>
        <begin position="104"/>
        <end position="129"/>
    </location>
</feature>
<proteinExistence type="inferred from homology"/>
<dbReference type="PANTHER" id="PTHR37484:SF1">
    <property type="entry name" value="ROD SHAPE-DETERMINING PROTEIN MRED"/>
    <property type="match status" value="1"/>
</dbReference>
<organism evidence="9 10">
    <name type="scientific">Chitinilyticum piscinae</name>
    <dbReference type="NCBI Taxonomy" id="2866724"/>
    <lineage>
        <taxon>Bacteria</taxon>
        <taxon>Pseudomonadati</taxon>
        <taxon>Pseudomonadota</taxon>
        <taxon>Betaproteobacteria</taxon>
        <taxon>Neisseriales</taxon>
        <taxon>Chitinibacteraceae</taxon>
        <taxon>Chitinilyticum</taxon>
    </lineage>
</organism>
<dbReference type="EMBL" id="JADFUA010000003">
    <property type="protein sequence ID" value="MBE9609097.1"/>
    <property type="molecule type" value="Genomic_DNA"/>
</dbReference>
<dbReference type="NCBIfam" id="TIGR03426">
    <property type="entry name" value="shape_MreD"/>
    <property type="match status" value="1"/>
</dbReference>
<evidence type="ECO:0000313" key="10">
    <source>
        <dbReference type="Proteomes" id="UP000604481"/>
    </source>
</evidence>
<evidence type="ECO:0000256" key="2">
    <source>
        <dbReference type="ARBA" id="ARBA00007776"/>
    </source>
</evidence>
<evidence type="ECO:0000313" key="9">
    <source>
        <dbReference type="EMBL" id="MBE9609097.1"/>
    </source>
</evidence>